<evidence type="ECO:0000256" key="6">
    <source>
        <dbReference type="SAM" id="Phobius"/>
    </source>
</evidence>
<dbReference type="Proteomes" id="UP000268350">
    <property type="component" value="Unassembled WGS sequence"/>
</dbReference>
<dbReference type="GO" id="GO:0071218">
    <property type="term" value="P:cellular response to misfolded protein"/>
    <property type="evidence" value="ECO:0007669"/>
    <property type="project" value="TreeGrafter"/>
</dbReference>
<name>A0A3B0KS80_DROGU</name>
<dbReference type="SUPFAM" id="SSF46565">
    <property type="entry name" value="Chaperone J-domain"/>
    <property type="match status" value="1"/>
</dbReference>
<keyword evidence="2 6" id="KW-0812">Transmembrane</keyword>
<evidence type="ECO:0000256" key="5">
    <source>
        <dbReference type="SAM" id="MobiDB-lite"/>
    </source>
</evidence>
<dbReference type="FunFam" id="1.10.287.110:FF:000103">
    <property type="entry name" value="DnaJ subfamily B member"/>
    <property type="match status" value="1"/>
</dbReference>
<evidence type="ECO:0000256" key="3">
    <source>
        <dbReference type="ARBA" id="ARBA00022989"/>
    </source>
</evidence>
<dbReference type="Pfam" id="PF00226">
    <property type="entry name" value="DnaJ"/>
    <property type="match status" value="1"/>
</dbReference>
<keyword evidence="9" id="KW-1185">Reference proteome</keyword>
<proteinExistence type="predicted"/>
<evidence type="ECO:0000313" key="9">
    <source>
        <dbReference type="Proteomes" id="UP000268350"/>
    </source>
</evidence>
<dbReference type="STRING" id="7266.A0A3B0KS80"/>
<evidence type="ECO:0000256" key="2">
    <source>
        <dbReference type="ARBA" id="ARBA00022692"/>
    </source>
</evidence>
<feature type="region of interest" description="Disordered" evidence="5">
    <location>
        <begin position="48"/>
        <end position="94"/>
    </location>
</feature>
<dbReference type="SMART" id="SM00271">
    <property type="entry name" value="DnaJ"/>
    <property type="match status" value="1"/>
</dbReference>
<dbReference type="GO" id="GO:0005789">
    <property type="term" value="C:endoplasmic reticulum membrane"/>
    <property type="evidence" value="ECO:0007669"/>
    <property type="project" value="TreeGrafter"/>
</dbReference>
<reference evidence="9" key="1">
    <citation type="submission" date="2018-01" db="EMBL/GenBank/DDBJ databases">
        <authorList>
            <person name="Alioto T."/>
            <person name="Alioto T."/>
        </authorList>
    </citation>
    <scope>NUCLEOTIDE SEQUENCE [LARGE SCALE GENOMIC DNA]</scope>
</reference>
<feature type="compositionally biased region" description="Polar residues" evidence="5">
    <location>
        <begin position="82"/>
        <end position="94"/>
    </location>
</feature>
<dbReference type="InterPro" id="IPR051100">
    <property type="entry name" value="DnaJ_subfamily_B/C"/>
</dbReference>
<dbReference type="OrthoDB" id="442087at2759"/>
<evidence type="ECO:0000256" key="4">
    <source>
        <dbReference type="ARBA" id="ARBA00023136"/>
    </source>
</evidence>
<feature type="transmembrane region" description="Helical" evidence="6">
    <location>
        <begin position="247"/>
        <end position="268"/>
    </location>
</feature>
<evidence type="ECO:0000256" key="1">
    <source>
        <dbReference type="ARBA" id="ARBA00004167"/>
    </source>
</evidence>
<dbReference type="AlphaFoldDB" id="A0A3B0KS80"/>
<organism evidence="8 9">
    <name type="scientific">Drosophila guanche</name>
    <name type="common">Fruit fly</name>
    <dbReference type="NCBI Taxonomy" id="7266"/>
    <lineage>
        <taxon>Eukaryota</taxon>
        <taxon>Metazoa</taxon>
        <taxon>Ecdysozoa</taxon>
        <taxon>Arthropoda</taxon>
        <taxon>Hexapoda</taxon>
        <taxon>Insecta</taxon>
        <taxon>Pterygota</taxon>
        <taxon>Neoptera</taxon>
        <taxon>Endopterygota</taxon>
        <taxon>Diptera</taxon>
        <taxon>Brachycera</taxon>
        <taxon>Muscomorpha</taxon>
        <taxon>Ephydroidea</taxon>
        <taxon>Drosophilidae</taxon>
        <taxon>Drosophila</taxon>
        <taxon>Sophophora</taxon>
    </lineage>
</organism>
<evidence type="ECO:0000313" key="8">
    <source>
        <dbReference type="EMBL" id="SPP88101.1"/>
    </source>
</evidence>
<dbReference type="GO" id="GO:0030544">
    <property type="term" value="F:Hsp70 protein binding"/>
    <property type="evidence" value="ECO:0007669"/>
    <property type="project" value="TreeGrafter"/>
</dbReference>
<dbReference type="CDD" id="cd06257">
    <property type="entry name" value="DnaJ"/>
    <property type="match status" value="1"/>
</dbReference>
<dbReference type="PRINTS" id="PR00625">
    <property type="entry name" value="JDOMAIN"/>
</dbReference>
<dbReference type="InterPro" id="IPR015399">
    <property type="entry name" value="DUF1977_DnaJ-like"/>
</dbReference>
<evidence type="ECO:0000259" key="7">
    <source>
        <dbReference type="PROSITE" id="PS50076"/>
    </source>
</evidence>
<gene>
    <name evidence="8" type="ORF">DGUA_6G015924</name>
</gene>
<feature type="compositionally biased region" description="Basic and acidic residues" evidence="5">
    <location>
        <begin position="68"/>
        <end position="81"/>
    </location>
</feature>
<dbReference type="InterPro" id="IPR001623">
    <property type="entry name" value="DnaJ_domain"/>
</dbReference>
<dbReference type="Pfam" id="PF09320">
    <property type="entry name" value="DUF1977"/>
    <property type="match status" value="1"/>
</dbReference>
<comment type="subcellular location">
    <subcellularLocation>
        <location evidence="1">Membrane</location>
        <topology evidence="1">Single-pass membrane protein</topology>
    </subcellularLocation>
</comment>
<dbReference type="PANTHER" id="PTHR43908:SF3">
    <property type="entry name" value="AT29763P-RELATED"/>
    <property type="match status" value="1"/>
</dbReference>
<keyword evidence="3 6" id="KW-1133">Transmembrane helix</keyword>
<dbReference type="PROSITE" id="PS50076">
    <property type="entry name" value="DNAJ_2"/>
    <property type="match status" value="1"/>
</dbReference>
<dbReference type="PANTHER" id="PTHR43908">
    <property type="entry name" value="AT29763P-RELATED"/>
    <property type="match status" value="1"/>
</dbReference>
<dbReference type="Gene3D" id="1.10.287.110">
    <property type="entry name" value="DnaJ domain"/>
    <property type="match status" value="1"/>
</dbReference>
<accession>A0A3B0KS80</accession>
<dbReference type="InterPro" id="IPR036869">
    <property type="entry name" value="J_dom_sf"/>
</dbReference>
<protein>
    <submittedName>
        <fullName evidence="8">Blast:DnaJ homolog subfamily B member 12</fullName>
    </submittedName>
</protein>
<sequence>MEGNKDEAQRCIDLAVQSLAEGKTDKAEKFLLKAEKLYPTENAKKLLARVKSTPGSGSNGKSRPAAAADEKDSGPRKRTNSDSRNTAPDYSNDQLEAVRKIKKCKDYYEVLAVSKTATDSEIKKAYKKLALQLHPDKNKAPGAVEAFKALGNAAGVLTDAEKRKNYDLYGINETGSGHSHNNGGGNHGHGQYYNEYGYSRGFQADISAEELFNMFFNGGFPQQNVYMRQQRRQRQQREDREGNNSSALINLLPILLLIGLSMMSSFFISDPMYSLTPSHKYSVKRETNGLKVPYYVKENFYSEYQGSVARLEESVEEDFVNHLKHSCSRERNYRDSMLAKARTFGDRDLYRKAQNINTPSCENLQKAFTWLEGKNWKSSW</sequence>
<keyword evidence="4 6" id="KW-0472">Membrane</keyword>
<feature type="domain" description="J" evidence="7">
    <location>
        <begin position="106"/>
        <end position="170"/>
    </location>
</feature>
<dbReference type="EMBL" id="OUUW01000013">
    <property type="protein sequence ID" value="SPP88101.1"/>
    <property type="molecule type" value="Genomic_DNA"/>
</dbReference>